<evidence type="ECO:0008006" key="11">
    <source>
        <dbReference type="Google" id="ProtNLM"/>
    </source>
</evidence>
<comment type="similarity">
    <text evidence="2 6">Belongs to the sodium:solute symporter (SSF) (TC 2.A.21) family.</text>
</comment>
<feature type="transmembrane region" description="Helical" evidence="7">
    <location>
        <begin position="125"/>
        <end position="144"/>
    </location>
</feature>
<evidence type="ECO:0000256" key="6">
    <source>
        <dbReference type="RuleBase" id="RU362091"/>
    </source>
</evidence>
<dbReference type="PROSITE" id="PS50283">
    <property type="entry name" value="NA_SOLUT_SYMP_3"/>
    <property type="match status" value="1"/>
</dbReference>
<dbReference type="PANTHER" id="PTHR11819:SF195">
    <property type="entry name" value="SODIUM_GLUCOSE COTRANSPORTER 4"/>
    <property type="match status" value="1"/>
</dbReference>
<evidence type="ECO:0000256" key="5">
    <source>
        <dbReference type="ARBA" id="ARBA00023136"/>
    </source>
</evidence>
<feature type="transmembrane region" description="Helical" evidence="7">
    <location>
        <begin position="308"/>
        <end position="329"/>
    </location>
</feature>
<dbReference type="Gene3D" id="1.20.1730.10">
    <property type="entry name" value="Sodium/glucose cotransporter"/>
    <property type="match status" value="1"/>
</dbReference>
<evidence type="ECO:0000256" key="2">
    <source>
        <dbReference type="ARBA" id="ARBA00006434"/>
    </source>
</evidence>
<dbReference type="STRING" id="283909.R7U555"/>
<dbReference type="OMA" id="LFGGMWS"/>
<sequence length="652" mass="71717">MTKLGTELIAWEDYLVIVTYFIVVIGVGMLASWWNRGSIGGYFLAGRSMNFILVGLSLFASDQGSGHFIGLAGSAAATGIGIAGFELNAIFVLLMLGWVFVPVYIASGVYTLPEYLSKRFGGQRIRFCLVCMALALSIFTKIASDLYAGALFIRVAFGWGIYSSIIALLFVAALFTITGGLTAVMWTDFIQTVIMLCGATYLTFVAFMKIDGGYPTAGKMFMTAVPSSTVKCSNPSLYPNQTCTAEYPKCGVPPSNSLHLLRKADDVNLPWPGITVGLTISSVWYWCSDQVIVQRVLSSKNLSHAKAGTILAGWLKILPMWLMVLPGMISRILFPDVIGCVEPDKCEEACQSRAGCTNFAYPLMVINLMPKGARGVMMAVMMSALMSSLTSVFNSCSTIFTIDIWCRIRSKASEKEQLIVGRLFVLVLVAIAIAWIPIVENFADLWRYVQSCTSFLAPPICATFVLALLWERANEPGAFWGLTVGLIIGSIRFIWESCYPQPLCGHENTAPSIITSVHYLHFGILLFGIVCGVCVAVSLLTPPIERKHLWRLTFWTRYSREERVDLDREEKTDKSEATSGSATEGVSRWRHLLSWICGVDAGSKLTPEQRATMEKQEKVQMSLIEEPLAYRACAANAILVACVGVFLWGFFH</sequence>
<evidence type="ECO:0000313" key="10">
    <source>
        <dbReference type="Proteomes" id="UP000014760"/>
    </source>
</evidence>
<evidence type="ECO:0000256" key="3">
    <source>
        <dbReference type="ARBA" id="ARBA00022692"/>
    </source>
</evidence>
<comment type="subcellular location">
    <subcellularLocation>
        <location evidence="1">Membrane</location>
        <topology evidence="1">Multi-pass membrane protein</topology>
    </subcellularLocation>
</comment>
<evidence type="ECO:0000256" key="4">
    <source>
        <dbReference type="ARBA" id="ARBA00022989"/>
    </source>
</evidence>
<keyword evidence="3 7" id="KW-0812">Transmembrane</keyword>
<dbReference type="GO" id="GO:0005886">
    <property type="term" value="C:plasma membrane"/>
    <property type="evidence" value="ECO:0007669"/>
    <property type="project" value="TreeGrafter"/>
</dbReference>
<name>R7U555_CAPTE</name>
<dbReference type="HOGENOM" id="CLU_018808_9_2_1"/>
<evidence type="ECO:0000313" key="8">
    <source>
        <dbReference type="EMBL" id="ELT98796.1"/>
    </source>
</evidence>
<evidence type="ECO:0000313" key="9">
    <source>
        <dbReference type="EnsemblMetazoa" id="CapteP191852"/>
    </source>
</evidence>
<dbReference type="GO" id="GO:0005412">
    <property type="term" value="F:D-glucose:sodium symporter activity"/>
    <property type="evidence" value="ECO:0007669"/>
    <property type="project" value="TreeGrafter"/>
</dbReference>
<dbReference type="AlphaFoldDB" id="R7U555"/>
<feature type="transmembrane region" description="Helical" evidence="7">
    <location>
        <begin position="156"/>
        <end position="177"/>
    </location>
</feature>
<reference evidence="10" key="1">
    <citation type="submission" date="2012-12" db="EMBL/GenBank/DDBJ databases">
        <authorList>
            <person name="Hellsten U."/>
            <person name="Grimwood J."/>
            <person name="Chapman J.A."/>
            <person name="Shapiro H."/>
            <person name="Aerts A."/>
            <person name="Otillar R.P."/>
            <person name="Terry A.Y."/>
            <person name="Boore J.L."/>
            <person name="Simakov O."/>
            <person name="Marletaz F."/>
            <person name="Cho S.-J."/>
            <person name="Edsinger-Gonzales E."/>
            <person name="Havlak P."/>
            <person name="Kuo D.-H."/>
            <person name="Larsson T."/>
            <person name="Lv J."/>
            <person name="Arendt D."/>
            <person name="Savage R."/>
            <person name="Osoegawa K."/>
            <person name="de Jong P."/>
            <person name="Lindberg D.R."/>
            <person name="Seaver E.C."/>
            <person name="Weisblat D.A."/>
            <person name="Putnam N.H."/>
            <person name="Grigoriev I.V."/>
            <person name="Rokhsar D.S."/>
        </authorList>
    </citation>
    <scope>NUCLEOTIDE SEQUENCE</scope>
    <source>
        <strain evidence="10">I ESC-2004</strain>
    </source>
</reference>
<feature type="transmembrane region" description="Helical" evidence="7">
    <location>
        <begin position="519"/>
        <end position="541"/>
    </location>
</feature>
<dbReference type="Proteomes" id="UP000014760">
    <property type="component" value="Unassembled WGS sequence"/>
</dbReference>
<dbReference type="PANTHER" id="PTHR11819">
    <property type="entry name" value="SOLUTE CARRIER FAMILY 5"/>
    <property type="match status" value="1"/>
</dbReference>
<dbReference type="EMBL" id="AMQN01002021">
    <property type="status" value="NOT_ANNOTATED_CDS"/>
    <property type="molecule type" value="Genomic_DNA"/>
</dbReference>
<reference evidence="9" key="3">
    <citation type="submission" date="2015-06" db="UniProtKB">
        <authorList>
            <consortium name="EnsemblMetazoa"/>
        </authorList>
    </citation>
    <scope>IDENTIFICATION</scope>
</reference>
<reference evidence="8 10" key="2">
    <citation type="journal article" date="2013" name="Nature">
        <title>Insights into bilaterian evolution from three spiralian genomes.</title>
        <authorList>
            <person name="Simakov O."/>
            <person name="Marletaz F."/>
            <person name="Cho S.J."/>
            <person name="Edsinger-Gonzales E."/>
            <person name="Havlak P."/>
            <person name="Hellsten U."/>
            <person name="Kuo D.H."/>
            <person name="Larsson T."/>
            <person name="Lv J."/>
            <person name="Arendt D."/>
            <person name="Savage R."/>
            <person name="Osoegawa K."/>
            <person name="de Jong P."/>
            <person name="Grimwood J."/>
            <person name="Chapman J.A."/>
            <person name="Shapiro H."/>
            <person name="Aerts A."/>
            <person name="Otillar R.P."/>
            <person name="Terry A.Y."/>
            <person name="Boore J.L."/>
            <person name="Grigoriev I.V."/>
            <person name="Lindberg D.R."/>
            <person name="Seaver E.C."/>
            <person name="Weisblat D.A."/>
            <person name="Putnam N.H."/>
            <person name="Rokhsar D.S."/>
        </authorList>
    </citation>
    <scope>NUCLEOTIDE SEQUENCE</scope>
    <source>
        <strain evidence="8 10">I ESC-2004</strain>
    </source>
</reference>
<dbReference type="InterPro" id="IPR001734">
    <property type="entry name" value="Na/solute_symporter"/>
</dbReference>
<evidence type="ECO:0000256" key="7">
    <source>
        <dbReference type="SAM" id="Phobius"/>
    </source>
</evidence>
<keyword evidence="4 7" id="KW-1133">Transmembrane helix</keyword>
<feature type="transmembrane region" description="Helical" evidence="7">
    <location>
        <begin position="477"/>
        <end position="495"/>
    </location>
</feature>
<feature type="transmembrane region" description="Helical" evidence="7">
    <location>
        <begin position="12"/>
        <end position="33"/>
    </location>
</feature>
<keyword evidence="10" id="KW-1185">Reference proteome</keyword>
<feature type="transmembrane region" description="Helical" evidence="7">
    <location>
        <begin position="448"/>
        <end position="470"/>
    </location>
</feature>
<evidence type="ECO:0000256" key="1">
    <source>
        <dbReference type="ARBA" id="ARBA00004141"/>
    </source>
</evidence>
<proteinExistence type="inferred from homology"/>
<dbReference type="NCBIfam" id="TIGR00813">
    <property type="entry name" value="sss"/>
    <property type="match status" value="1"/>
</dbReference>
<feature type="transmembrane region" description="Helical" evidence="7">
    <location>
        <begin position="67"/>
        <end position="85"/>
    </location>
</feature>
<dbReference type="EMBL" id="KB307554">
    <property type="protein sequence ID" value="ELT98796.1"/>
    <property type="molecule type" value="Genomic_DNA"/>
</dbReference>
<protein>
    <recommendedName>
        <fullName evidence="11">Sodium/glucose cotransporter 4</fullName>
    </recommendedName>
</protein>
<feature type="transmembrane region" description="Helical" evidence="7">
    <location>
        <begin position="91"/>
        <end position="113"/>
    </location>
</feature>
<dbReference type="Pfam" id="PF00474">
    <property type="entry name" value="SSF"/>
    <property type="match status" value="1"/>
</dbReference>
<feature type="transmembrane region" description="Helical" evidence="7">
    <location>
        <begin position="628"/>
        <end position="651"/>
    </location>
</feature>
<dbReference type="InterPro" id="IPR038377">
    <property type="entry name" value="Na/Glc_symporter_sf"/>
</dbReference>
<feature type="transmembrane region" description="Helical" evidence="7">
    <location>
        <begin position="376"/>
        <end position="406"/>
    </location>
</feature>
<accession>R7U555</accession>
<dbReference type="EnsemblMetazoa" id="CapteT191852">
    <property type="protein sequence ID" value="CapteP191852"/>
    <property type="gene ID" value="CapteG191852"/>
</dbReference>
<organism evidence="8">
    <name type="scientific">Capitella teleta</name>
    <name type="common">Polychaete worm</name>
    <dbReference type="NCBI Taxonomy" id="283909"/>
    <lineage>
        <taxon>Eukaryota</taxon>
        <taxon>Metazoa</taxon>
        <taxon>Spiralia</taxon>
        <taxon>Lophotrochozoa</taxon>
        <taxon>Annelida</taxon>
        <taxon>Polychaeta</taxon>
        <taxon>Sedentaria</taxon>
        <taxon>Scolecida</taxon>
        <taxon>Capitellidae</taxon>
        <taxon>Capitella</taxon>
    </lineage>
</organism>
<gene>
    <name evidence="8" type="ORF">CAPTEDRAFT_191852</name>
</gene>
<feature type="transmembrane region" description="Helical" evidence="7">
    <location>
        <begin position="39"/>
        <end position="60"/>
    </location>
</feature>
<keyword evidence="5 7" id="KW-0472">Membrane</keyword>
<feature type="transmembrane region" description="Helical" evidence="7">
    <location>
        <begin position="189"/>
        <end position="210"/>
    </location>
</feature>
<dbReference type="OrthoDB" id="6132759at2759"/>
<feature type="transmembrane region" description="Helical" evidence="7">
    <location>
        <begin position="418"/>
        <end position="436"/>
    </location>
</feature>
<feature type="transmembrane region" description="Helical" evidence="7">
    <location>
        <begin position="269"/>
        <end position="287"/>
    </location>
</feature>